<keyword evidence="4" id="KW-0732">Signal</keyword>
<dbReference type="InterPro" id="IPR030678">
    <property type="entry name" value="Peptide/Ni-bd"/>
</dbReference>
<organism evidence="6 7">
    <name type="scientific">Bacillus toyonensis</name>
    <dbReference type="NCBI Taxonomy" id="155322"/>
    <lineage>
        <taxon>Bacteria</taxon>
        <taxon>Bacillati</taxon>
        <taxon>Bacillota</taxon>
        <taxon>Bacilli</taxon>
        <taxon>Bacillales</taxon>
        <taxon>Bacillaceae</taxon>
        <taxon>Bacillus</taxon>
        <taxon>Bacillus cereus group</taxon>
    </lineage>
</organism>
<evidence type="ECO:0000259" key="5">
    <source>
        <dbReference type="Pfam" id="PF00496"/>
    </source>
</evidence>
<evidence type="ECO:0000256" key="3">
    <source>
        <dbReference type="ARBA" id="ARBA00022448"/>
    </source>
</evidence>
<feature type="domain" description="Solute-binding protein family 5" evidence="5">
    <location>
        <begin position="82"/>
        <end position="453"/>
    </location>
</feature>
<dbReference type="AlphaFoldDB" id="A0A2B5X4S3"/>
<comment type="similarity">
    <text evidence="2">Belongs to the bacterial solute-binding protein 5 family.</text>
</comment>
<dbReference type="GO" id="GO:0042597">
    <property type="term" value="C:periplasmic space"/>
    <property type="evidence" value="ECO:0007669"/>
    <property type="project" value="UniProtKB-ARBA"/>
</dbReference>
<dbReference type="Gene3D" id="3.90.76.10">
    <property type="entry name" value="Dipeptide-binding Protein, Domain 1"/>
    <property type="match status" value="1"/>
</dbReference>
<dbReference type="Pfam" id="PF00496">
    <property type="entry name" value="SBP_bac_5"/>
    <property type="match status" value="1"/>
</dbReference>
<dbReference type="PANTHER" id="PTHR30290">
    <property type="entry name" value="PERIPLASMIC BINDING COMPONENT OF ABC TRANSPORTER"/>
    <property type="match status" value="1"/>
</dbReference>
<dbReference type="SUPFAM" id="SSF53850">
    <property type="entry name" value="Periplasmic binding protein-like II"/>
    <property type="match status" value="1"/>
</dbReference>
<comment type="caution">
    <text evidence="6">The sequence shown here is derived from an EMBL/GenBank/DDBJ whole genome shotgun (WGS) entry which is preliminary data.</text>
</comment>
<dbReference type="InterPro" id="IPR023765">
    <property type="entry name" value="SBP_5_CS"/>
</dbReference>
<gene>
    <name evidence="6" type="ORF">COF40_26335</name>
</gene>
<name>A0A2B5X4S3_9BACI</name>
<reference evidence="6 7" key="1">
    <citation type="submission" date="2017-09" db="EMBL/GenBank/DDBJ databases">
        <title>Large-scale bioinformatics analysis of Bacillus genomes uncovers conserved roles of natural products in bacterial physiology.</title>
        <authorList>
            <consortium name="Agbiome Team Llc"/>
            <person name="Bleich R.M."/>
            <person name="Grubbs K.J."/>
            <person name="Santa Maria K.C."/>
            <person name="Allen S.E."/>
            <person name="Farag S."/>
            <person name="Shank E.A."/>
            <person name="Bowers A."/>
        </authorList>
    </citation>
    <scope>NUCLEOTIDE SEQUENCE [LARGE SCALE GENOMIC DNA]</scope>
    <source>
        <strain evidence="6 7">AFS044250</strain>
    </source>
</reference>
<keyword evidence="3" id="KW-0813">Transport</keyword>
<dbReference type="PROSITE" id="PS51257">
    <property type="entry name" value="PROKAR_LIPOPROTEIN"/>
    <property type="match status" value="1"/>
</dbReference>
<evidence type="ECO:0000256" key="4">
    <source>
        <dbReference type="ARBA" id="ARBA00022729"/>
    </source>
</evidence>
<dbReference type="InterPro" id="IPR039424">
    <property type="entry name" value="SBP_5"/>
</dbReference>
<accession>A0A2B5X4S3</accession>
<dbReference type="PANTHER" id="PTHR30290:SF9">
    <property type="entry name" value="OLIGOPEPTIDE-BINDING PROTEIN APPA"/>
    <property type="match status" value="1"/>
</dbReference>
<dbReference type="GO" id="GO:0015833">
    <property type="term" value="P:peptide transport"/>
    <property type="evidence" value="ECO:0007669"/>
    <property type="project" value="TreeGrafter"/>
</dbReference>
<dbReference type="Gene3D" id="3.40.190.10">
    <property type="entry name" value="Periplasmic binding protein-like II"/>
    <property type="match status" value="1"/>
</dbReference>
<dbReference type="InterPro" id="IPR000914">
    <property type="entry name" value="SBP_5_dom"/>
</dbReference>
<evidence type="ECO:0000256" key="2">
    <source>
        <dbReference type="ARBA" id="ARBA00005695"/>
    </source>
</evidence>
<dbReference type="PIRSF" id="PIRSF002741">
    <property type="entry name" value="MppA"/>
    <property type="match status" value="1"/>
</dbReference>
<sequence>MSPKGLKILGVITLVTVLLFSVGCTANNDKASTNSKKGGTATIPIVGDPIFNPWHPNAYAESNLVNRVIFSGLTKPGKDLAPAPNLATKWEVSDDGLVWTFKLREDVKWHDGKPFSAEDVSFTFNDVVLNKSLGSNGASNYKSLDHVEVKDALTVEFHLKTPWAALPSYLGFNSEILPKHVLEGKDPFDLTSFNKEKPIGTGPFKIGKYISGQSIELVPNTDFFEGAPKLDKVVYKILADPNTHIAQSLSNELDIFVLEDKKSLDRIKQAKNLTVMPSDTTKYFWISLNQKNELFQDVKVRQAFMHAIDRKAIIDTVLKGYGKIADAAISPNLKTYYTDKVTKYDYDPKKAKELLEKAGWKDSDGDGILDKDGKPFKFTFEVAVQGDLEPIAQMVQQYLKDIGLDVKLGTMEWNAMIEKHIIKRDYEMILNWWAYPNDPDVFAQYHSTNAGKGNNIPGYQDPRLDELLVAGQKTNDPEERAKVYKEVQQYMSDTLPYLYLWYPQEIQVRNNKLKGVPDMYFGGALHYINEWWIEK</sequence>
<dbReference type="RefSeq" id="WP_100064168.1">
    <property type="nucleotide sequence ID" value="NZ_NUSQ01000166.1"/>
</dbReference>
<evidence type="ECO:0000313" key="6">
    <source>
        <dbReference type="EMBL" id="PHD61825.1"/>
    </source>
</evidence>
<dbReference type="FunFam" id="3.10.105.10:FF:000006">
    <property type="entry name" value="Peptide ABC transporter substrate-binding protein"/>
    <property type="match status" value="1"/>
</dbReference>
<dbReference type="EMBL" id="NUSQ01000166">
    <property type="protein sequence ID" value="PHD61825.1"/>
    <property type="molecule type" value="Genomic_DNA"/>
</dbReference>
<evidence type="ECO:0000256" key="1">
    <source>
        <dbReference type="ARBA" id="ARBA00004193"/>
    </source>
</evidence>
<dbReference type="PROSITE" id="PS01040">
    <property type="entry name" value="SBP_BACTERIAL_5"/>
    <property type="match status" value="1"/>
</dbReference>
<dbReference type="Proteomes" id="UP000225997">
    <property type="component" value="Unassembled WGS sequence"/>
</dbReference>
<dbReference type="Gene3D" id="3.10.105.10">
    <property type="entry name" value="Dipeptide-binding Protein, Domain 3"/>
    <property type="match status" value="1"/>
</dbReference>
<dbReference type="GO" id="GO:1904680">
    <property type="term" value="F:peptide transmembrane transporter activity"/>
    <property type="evidence" value="ECO:0007669"/>
    <property type="project" value="TreeGrafter"/>
</dbReference>
<proteinExistence type="inferred from homology"/>
<evidence type="ECO:0000313" key="7">
    <source>
        <dbReference type="Proteomes" id="UP000225997"/>
    </source>
</evidence>
<comment type="subcellular location">
    <subcellularLocation>
        <location evidence="1">Cell membrane</location>
        <topology evidence="1">Lipid-anchor</topology>
    </subcellularLocation>
</comment>
<protein>
    <submittedName>
        <fullName evidence="6">ABC transporter substrate-binding protein</fullName>
    </submittedName>
</protein>
<dbReference type="GO" id="GO:0043190">
    <property type="term" value="C:ATP-binding cassette (ABC) transporter complex"/>
    <property type="evidence" value="ECO:0007669"/>
    <property type="project" value="InterPro"/>
</dbReference>